<sequence>MRMQTTKKSLVDKIYVEHKEDTNASSHNQIHDFHTDSHVCNVSIRLHIHVVPSFGYRRKYAYKLGRLSEPPQSITLPKLLKIRSSEFRMFK</sequence>
<organism evidence="1 3">
    <name type="scientific">Medicago truncatula</name>
    <name type="common">Barrel medic</name>
    <name type="synonym">Medicago tribuloides</name>
    <dbReference type="NCBI Taxonomy" id="3880"/>
    <lineage>
        <taxon>Eukaryota</taxon>
        <taxon>Viridiplantae</taxon>
        <taxon>Streptophyta</taxon>
        <taxon>Embryophyta</taxon>
        <taxon>Tracheophyta</taxon>
        <taxon>Spermatophyta</taxon>
        <taxon>Magnoliopsida</taxon>
        <taxon>eudicotyledons</taxon>
        <taxon>Gunneridae</taxon>
        <taxon>Pentapetalae</taxon>
        <taxon>rosids</taxon>
        <taxon>fabids</taxon>
        <taxon>Fabales</taxon>
        <taxon>Fabaceae</taxon>
        <taxon>Papilionoideae</taxon>
        <taxon>50 kb inversion clade</taxon>
        <taxon>NPAAA clade</taxon>
        <taxon>Hologalegina</taxon>
        <taxon>IRL clade</taxon>
        <taxon>Trifolieae</taxon>
        <taxon>Medicago</taxon>
    </lineage>
</organism>
<evidence type="ECO:0000313" key="3">
    <source>
        <dbReference type="Proteomes" id="UP000002051"/>
    </source>
</evidence>
<reference evidence="2" key="3">
    <citation type="submission" date="2015-04" db="UniProtKB">
        <authorList>
            <consortium name="EnsemblPlants"/>
        </authorList>
    </citation>
    <scope>IDENTIFICATION</scope>
    <source>
        <strain evidence="2">cv. Jemalong A17</strain>
    </source>
</reference>
<keyword evidence="3" id="KW-1185">Reference proteome</keyword>
<dbReference type="EMBL" id="CM001217">
    <property type="protein sequence ID" value="KEH41984.1"/>
    <property type="molecule type" value="Genomic_DNA"/>
</dbReference>
<evidence type="ECO:0000313" key="2">
    <source>
        <dbReference type="EnsemblPlants" id="KEH41984"/>
    </source>
</evidence>
<dbReference type="HOGENOM" id="CLU_2430340_0_0_1"/>
<name>A0A072VIY4_MEDTR</name>
<protein>
    <submittedName>
        <fullName evidence="1 2">Uncharacterized protein</fullName>
    </submittedName>
</protein>
<dbReference type="AlphaFoldDB" id="A0A072VIY4"/>
<dbReference type="PaxDb" id="3880-AES90883"/>
<accession>A0A072VIY4</accession>
<gene>
    <name evidence="1" type="ordered locus">MTR_1g058590</name>
</gene>
<proteinExistence type="predicted"/>
<dbReference type="EnsemblPlants" id="KEH41984">
    <property type="protein sequence ID" value="KEH41984"/>
    <property type="gene ID" value="MTR_1g058590"/>
</dbReference>
<reference evidence="1 3" key="1">
    <citation type="journal article" date="2011" name="Nature">
        <title>The Medicago genome provides insight into the evolution of rhizobial symbioses.</title>
        <authorList>
            <person name="Young N.D."/>
            <person name="Debelle F."/>
            <person name="Oldroyd G.E."/>
            <person name="Geurts R."/>
            <person name="Cannon S.B."/>
            <person name="Udvardi M.K."/>
            <person name="Benedito V.A."/>
            <person name="Mayer K.F."/>
            <person name="Gouzy J."/>
            <person name="Schoof H."/>
            <person name="Van de Peer Y."/>
            <person name="Proost S."/>
            <person name="Cook D.R."/>
            <person name="Meyers B.C."/>
            <person name="Spannagl M."/>
            <person name="Cheung F."/>
            <person name="De Mita S."/>
            <person name="Krishnakumar V."/>
            <person name="Gundlach H."/>
            <person name="Zhou S."/>
            <person name="Mudge J."/>
            <person name="Bharti A.K."/>
            <person name="Murray J.D."/>
            <person name="Naoumkina M.A."/>
            <person name="Rosen B."/>
            <person name="Silverstein K.A."/>
            <person name="Tang H."/>
            <person name="Rombauts S."/>
            <person name="Zhao P.X."/>
            <person name="Zhou P."/>
            <person name="Barbe V."/>
            <person name="Bardou P."/>
            <person name="Bechner M."/>
            <person name="Bellec A."/>
            <person name="Berger A."/>
            <person name="Berges H."/>
            <person name="Bidwell S."/>
            <person name="Bisseling T."/>
            <person name="Choisne N."/>
            <person name="Couloux A."/>
            <person name="Denny R."/>
            <person name="Deshpande S."/>
            <person name="Dai X."/>
            <person name="Doyle J.J."/>
            <person name="Dudez A.M."/>
            <person name="Farmer A.D."/>
            <person name="Fouteau S."/>
            <person name="Franken C."/>
            <person name="Gibelin C."/>
            <person name="Gish J."/>
            <person name="Goldstein S."/>
            <person name="Gonzalez A.J."/>
            <person name="Green P.J."/>
            <person name="Hallab A."/>
            <person name="Hartog M."/>
            <person name="Hua A."/>
            <person name="Humphray S.J."/>
            <person name="Jeong D.H."/>
            <person name="Jing Y."/>
            <person name="Jocker A."/>
            <person name="Kenton S.M."/>
            <person name="Kim D.J."/>
            <person name="Klee K."/>
            <person name="Lai H."/>
            <person name="Lang C."/>
            <person name="Lin S."/>
            <person name="Macmil S.L."/>
            <person name="Magdelenat G."/>
            <person name="Matthews L."/>
            <person name="McCorrison J."/>
            <person name="Monaghan E.L."/>
            <person name="Mun J.H."/>
            <person name="Najar F.Z."/>
            <person name="Nicholson C."/>
            <person name="Noirot C."/>
            <person name="O'Bleness M."/>
            <person name="Paule C.R."/>
            <person name="Poulain J."/>
            <person name="Prion F."/>
            <person name="Qin B."/>
            <person name="Qu C."/>
            <person name="Retzel E.F."/>
            <person name="Riddle C."/>
            <person name="Sallet E."/>
            <person name="Samain S."/>
            <person name="Samson N."/>
            <person name="Sanders I."/>
            <person name="Saurat O."/>
            <person name="Scarpelli C."/>
            <person name="Schiex T."/>
            <person name="Segurens B."/>
            <person name="Severin A.J."/>
            <person name="Sherrier D.J."/>
            <person name="Shi R."/>
            <person name="Sims S."/>
            <person name="Singer S.R."/>
            <person name="Sinharoy S."/>
            <person name="Sterck L."/>
            <person name="Viollet A."/>
            <person name="Wang B.B."/>
            <person name="Wang K."/>
            <person name="Wang M."/>
            <person name="Wang X."/>
            <person name="Warfsmann J."/>
            <person name="Weissenbach J."/>
            <person name="White D.D."/>
            <person name="White J.D."/>
            <person name="Wiley G.B."/>
            <person name="Wincker P."/>
            <person name="Xing Y."/>
            <person name="Yang L."/>
            <person name="Yao Z."/>
            <person name="Ying F."/>
            <person name="Zhai J."/>
            <person name="Zhou L."/>
            <person name="Zuber A."/>
            <person name="Denarie J."/>
            <person name="Dixon R.A."/>
            <person name="May G.D."/>
            <person name="Schwartz D.C."/>
            <person name="Rogers J."/>
            <person name="Quetier F."/>
            <person name="Town C.D."/>
            <person name="Roe B.A."/>
        </authorList>
    </citation>
    <scope>NUCLEOTIDE SEQUENCE [LARGE SCALE GENOMIC DNA]</scope>
    <source>
        <strain evidence="1">A17</strain>
        <strain evidence="2 3">cv. Jemalong A17</strain>
    </source>
</reference>
<dbReference type="Proteomes" id="UP000002051">
    <property type="component" value="Unassembled WGS sequence"/>
</dbReference>
<evidence type="ECO:0000313" key="1">
    <source>
        <dbReference type="EMBL" id="KEH41984.1"/>
    </source>
</evidence>
<reference evidence="1 3" key="2">
    <citation type="journal article" date="2014" name="BMC Genomics">
        <title>An improved genome release (version Mt4.0) for the model legume Medicago truncatula.</title>
        <authorList>
            <person name="Tang H."/>
            <person name="Krishnakumar V."/>
            <person name="Bidwell S."/>
            <person name="Rosen B."/>
            <person name="Chan A."/>
            <person name="Zhou S."/>
            <person name="Gentzbittel L."/>
            <person name="Childs K.L."/>
            <person name="Yandell M."/>
            <person name="Gundlach H."/>
            <person name="Mayer K.F."/>
            <person name="Schwartz D.C."/>
            <person name="Town C.D."/>
        </authorList>
    </citation>
    <scope>GENOME REANNOTATION</scope>
    <source>
        <strain evidence="1">A17</strain>
        <strain evidence="2 3">cv. Jemalong A17</strain>
    </source>
</reference>